<dbReference type="InterPro" id="IPR034505">
    <property type="entry name" value="Coproporphyrinogen-III_oxidase"/>
</dbReference>
<keyword evidence="2" id="KW-0949">S-adenosyl-L-methionine</keyword>
<evidence type="ECO:0000256" key="5">
    <source>
        <dbReference type="ARBA" id="ARBA00023014"/>
    </source>
</evidence>
<dbReference type="PANTHER" id="PTHR13932:SF5">
    <property type="entry name" value="RADICAL S-ADENOSYL METHIONINE DOMAIN-CONTAINING PROTEIN 1, MITOCHONDRIAL"/>
    <property type="match status" value="1"/>
</dbReference>
<evidence type="ECO:0000313" key="8">
    <source>
        <dbReference type="Proteomes" id="UP000660745"/>
    </source>
</evidence>
<dbReference type="GO" id="GO:0003824">
    <property type="term" value="F:catalytic activity"/>
    <property type="evidence" value="ECO:0007669"/>
    <property type="project" value="InterPro"/>
</dbReference>
<evidence type="ECO:0000313" key="7">
    <source>
        <dbReference type="EMBL" id="GGP02001.1"/>
    </source>
</evidence>
<dbReference type="SFLD" id="SFLDG01082">
    <property type="entry name" value="B12-binding_domain_containing"/>
    <property type="match status" value="1"/>
</dbReference>
<dbReference type="AlphaFoldDB" id="A0A918E2J0"/>
<dbReference type="InterPro" id="IPR006638">
    <property type="entry name" value="Elp3/MiaA/NifB-like_rSAM"/>
</dbReference>
<feature type="domain" description="Radical SAM core" evidence="6">
    <location>
        <begin position="5"/>
        <end position="246"/>
    </location>
</feature>
<keyword evidence="3" id="KW-0479">Metal-binding</keyword>
<dbReference type="PROSITE" id="PS51918">
    <property type="entry name" value="RADICAL_SAM"/>
    <property type="match status" value="1"/>
</dbReference>
<dbReference type="PANTHER" id="PTHR13932">
    <property type="entry name" value="COPROPORPHYRINIGEN III OXIDASE"/>
    <property type="match status" value="1"/>
</dbReference>
<dbReference type="SFLD" id="SFLDG01065">
    <property type="entry name" value="anaerobic_coproporphyrinogen-I"/>
    <property type="match status" value="1"/>
</dbReference>
<accession>A0A918E2J0</accession>
<evidence type="ECO:0000256" key="3">
    <source>
        <dbReference type="ARBA" id="ARBA00022723"/>
    </source>
</evidence>
<evidence type="ECO:0000256" key="2">
    <source>
        <dbReference type="ARBA" id="ARBA00022691"/>
    </source>
</evidence>
<keyword evidence="8" id="KW-1185">Reference proteome</keyword>
<dbReference type="GO" id="GO:0005737">
    <property type="term" value="C:cytoplasm"/>
    <property type="evidence" value="ECO:0007669"/>
    <property type="project" value="TreeGrafter"/>
</dbReference>
<evidence type="ECO:0000256" key="1">
    <source>
        <dbReference type="ARBA" id="ARBA00017228"/>
    </source>
</evidence>
<keyword evidence="5" id="KW-0411">Iron-sulfur</keyword>
<dbReference type="SUPFAM" id="SSF102114">
    <property type="entry name" value="Radical SAM enzymes"/>
    <property type="match status" value="1"/>
</dbReference>
<dbReference type="Proteomes" id="UP000660745">
    <property type="component" value="Unassembled WGS sequence"/>
</dbReference>
<dbReference type="Pfam" id="PF06969">
    <property type="entry name" value="HemN_C"/>
    <property type="match status" value="1"/>
</dbReference>
<dbReference type="InterPro" id="IPR010723">
    <property type="entry name" value="HemN_C"/>
</dbReference>
<dbReference type="Pfam" id="PF04055">
    <property type="entry name" value="Radical_SAM"/>
    <property type="match status" value="1"/>
</dbReference>
<reference evidence="7" key="1">
    <citation type="journal article" date="2014" name="Int. J. Syst. Evol. Microbiol.">
        <title>Complete genome sequence of Corynebacterium casei LMG S-19264T (=DSM 44701T), isolated from a smear-ripened cheese.</title>
        <authorList>
            <consortium name="US DOE Joint Genome Institute (JGI-PGF)"/>
            <person name="Walter F."/>
            <person name="Albersmeier A."/>
            <person name="Kalinowski J."/>
            <person name="Ruckert C."/>
        </authorList>
    </citation>
    <scope>NUCLEOTIDE SEQUENCE</scope>
    <source>
        <strain evidence="7">CGMCC 4.7430</strain>
    </source>
</reference>
<dbReference type="GO" id="GO:0051539">
    <property type="term" value="F:4 iron, 4 sulfur cluster binding"/>
    <property type="evidence" value="ECO:0007669"/>
    <property type="project" value="TreeGrafter"/>
</dbReference>
<protein>
    <recommendedName>
        <fullName evidence="1">Heme chaperone HemW</fullName>
    </recommendedName>
</protein>
<gene>
    <name evidence="7" type="ORF">GCM10012278_07490</name>
</gene>
<dbReference type="Gene3D" id="3.20.20.70">
    <property type="entry name" value="Aldolase class I"/>
    <property type="match status" value="1"/>
</dbReference>
<organism evidence="7 8">
    <name type="scientific">Nonomuraea glycinis</name>
    <dbReference type="NCBI Taxonomy" id="2047744"/>
    <lineage>
        <taxon>Bacteria</taxon>
        <taxon>Bacillati</taxon>
        <taxon>Actinomycetota</taxon>
        <taxon>Actinomycetes</taxon>
        <taxon>Streptosporangiales</taxon>
        <taxon>Streptosporangiaceae</taxon>
        <taxon>Nonomuraea</taxon>
    </lineage>
</organism>
<dbReference type="SFLD" id="SFLDS00029">
    <property type="entry name" value="Radical_SAM"/>
    <property type="match status" value="1"/>
</dbReference>
<keyword evidence="4" id="KW-0408">Iron</keyword>
<dbReference type="EMBL" id="BMNK01000001">
    <property type="protein sequence ID" value="GGP02001.1"/>
    <property type="molecule type" value="Genomic_DNA"/>
</dbReference>
<name>A0A918E2J0_9ACTN</name>
<dbReference type="CDD" id="cd01335">
    <property type="entry name" value="Radical_SAM"/>
    <property type="match status" value="1"/>
</dbReference>
<evidence type="ECO:0000259" key="6">
    <source>
        <dbReference type="PROSITE" id="PS51918"/>
    </source>
</evidence>
<dbReference type="InterPro" id="IPR013785">
    <property type="entry name" value="Aldolase_TIM"/>
</dbReference>
<sequence length="403" mass="44911">MRKVRLGSDPLALYVHVPFCVTRCYFCDFVTVVGKSVTPELIDRYARALNTELDLYAEDSAFGAAPFETAQLGGGTPTMLSPHQLEDVLARMRHYLRGNPDAEILVEGFPTSVTPDKLEVLRAAGNIKFNMGVQTFNDEVLEAVGRRHEREDAMRAITQSKEAGLPSVGIDLIYGLPGGGTDVIAADVRTALDFEVDHIALYPLWVYPQTRLNSLIETGRRSGTEFLERQEQLLVADSMLRAAGYERYTSFHYSRGPEHHHQYGLWQMRGRDWLGVGQAAASQLNDVVYENDRNINRYMALADTGAETAVTADHLDHRARMVRHFSYGIRERRYSLHAFEARFGSSPHDVFGPEIEWMVAEKLVDATADHLELTLQGVLRLGDIEEALAPADHSVAEAGTCCG</sequence>
<comment type="caution">
    <text evidence="7">The sequence shown here is derived from an EMBL/GenBank/DDBJ whole genome shotgun (WGS) entry which is preliminary data.</text>
</comment>
<dbReference type="GO" id="GO:0046872">
    <property type="term" value="F:metal ion binding"/>
    <property type="evidence" value="ECO:0007669"/>
    <property type="project" value="UniProtKB-KW"/>
</dbReference>
<proteinExistence type="predicted"/>
<reference evidence="7" key="2">
    <citation type="submission" date="2020-09" db="EMBL/GenBank/DDBJ databases">
        <authorList>
            <person name="Sun Q."/>
            <person name="Zhou Y."/>
        </authorList>
    </citation>
    <scope>NUCLEOTIDE SEQUENCE</scope>
    <source>
        <strain evidence="7">CGMCC 4.7430</strain>
    </source>
</reference>
<dbReference type="SMART" id="SM00729">
    <property type="entry name" value="Elp3"/>
    <property type="match status" value="1"/>
</dbReference>
<dbReference type="InterPro" id="IPR007197">
    <property type="entry name" value="rSAM"/>
</dbReference>
<dbReference type="InterPro" id="IPR058240">
    <property type="entry name" value="rSAM_sf"/>
</dbReference>
<dbReference type="GO" id="GO:0006779">
    <property type="term" value="P:porphyrin-containing compound biosynthetic process"/>
    <property type="evidence" value="ECO:0007669"/>
    <property type="project" value="TreeGrafter"/>
</dbReference>
<evidence type="ECO:0000256" key="4">
    <source>
        <dbReference type="ARBA" id="ARBA00023004"/>
    </source>
</evidence>